<dbReference type="InterPro" id="IPR016035">
    <property type="entry name" value="Acyl_Trfase/lysoPLipase"/>
</dbReference>
<dbReference type="InterPro" id="IPR029063">
    <property type="entry name" value="SAM-dependent_MTases_sf"/>
</dbReference>
<keyword evidence="2" id="KW-0597">Phosphoprotein</keyword>
<dbReference type="Pfam" id="PF00550">
    <property type="entry name" value="PP-binding"/>
    <property type="match status" value="1"/>
</dbReference>
<dbReference type="EMBL" id="JBHSJB010000026">
    <property type="protein sequence ID" value="MFC5057141.1"/>
    <property type="molecule type" value="Genomic_DNA"/>
</dbReference>
<dbReference type="Gene3D" id="3.40.50.1820">
    <property type="entry name" value="alpha/beta hydrolase"/>
    <property type="match status" value="1"/>
</dbReference>
<dbReference type="SMART" id="SM00827">
    <property type="entry name" value="PKS_AT"/>
    <property type="match status" value="1"/>
</dbReference>
<dbReference type="InterPro" id="IPR014031">
    <property type="entry name" value="Ketoacyl_synth_C"/>
</dbReference>
<dbReference type="Gene3D" id="3.40.47.10">
    <property type="match status" value="2"/>
</dbReference>
<dbReference type="InterPro" id="IPR020806">
    <property type="entry name" value="PKS_PP-bd"/>
</dbReference>
<dbReference type="InterPro" id="IPR001227">
    <property type="entry name" value="Ac_transferase_dom_sf"/>
</dbReference>
<dbReference type="Pfam" id="PF00698">
    <property type="entry name" value="Acyl_transf_1"/>
    <property type="match status" value="1"/>
</dbReference>
<reference evidence="9" key="1">
    <citation type="journal article" date="2019" name="Int. J. Syst. Evol. Microbiol.">
        <title>The Global Catalogue of Microorganisms (GCM) 10K type strain sequencing project: providing services to taxonomists for standard genome sequencing and annotation.</title>
        <authorList>
            <consortium name="The Broad Institute Genomics Platform"/>
            <consortium name="The Broad Institute Genome Sequencing Center for Infectious Disease"/>
            <person name="Wu L."/>
            <person name="Ma J."/>
        </authorList>
    </citation>
    <scope>NUCLEOTIDE SEQUENCE [LARGE SCALE GENOMIC DNA]</scope>
    <source>
        <strain evidence="9">KCTC 12848</strain>
    </source>
</reference>
<dbReference type="InterPro" id="IPR036736">
    <property type="entry name" value="ACP-like_sf"/>
</dbReference>
<dbReference type="PANTHER" id="PTHR43775">
    <property type="entry name" value="FATTY ACID SYNTHASE"/>
    <property type="match status" value="1"/>
</dbReference>
<accession>A0ABV9Y442</accession>
<dbReference type="RefSeq" id="WP_344039675.1">
    <property type="nucleotide sequence ID" value="NZ_BAAAKE010000018.1"/>
</dbReference>
<feature type="domain" description="Carrier" evidence="6">
    <location>
        <begin position="1502"/>
        <end position="1577"/>
    </location>
</feature>
<evidence type="ECO:0000256" key="2">
    <source>
        <dbReference type="ARBA" id="ARBA00022553"/>
    </source>
</evidence>
<dbReference type="InterPro" id="IPR020841">
    <property type="entry name" value="PKS_Beta-ketoAc_synthase_dom"/>
</dbReference>
<dbReference type="InterPro" id="IPR016036">
    <property type="entry name" value="Malonyl_transacylase_ACP-bd"/>
</dbReference>
<evidence type="ECO:0000259" key="7">
    <source>
        <dbReference type="PROSITE" id="PS52004"/>
    </source>
</evidence>
<dbReference type="Gene3D" id="3.40.366.10">
    <property type="entry name" value="Malonyl-Coenzyme A Acyl Carrier Protein, domain 2"/>
    <property type="match status" value="1"/>
</dbReference>
<feature type="compositionally biased region" description="Basic and acidic residues" evidence="5">
    <location>
        <begin position="1471"/>
        <end position="1481"/>
    </location>
</feature>
<dbReference type="Proteomes" id="UP001595833">
    <property type="component" value="Unassembled WGS sequence"/>
</dbReference>
<dbReference type="InterPro" id="IPR014043">
    <property type="entry name" value="Acyl_transferase_dom"/>
</dbReference>
<dbReference type="Gene3D" id="1.10.1240.100">
    <property type="match status" value="2"/>
</dbReference>
<dbReference type="PROSITE" id="PS52004">
    <property type="entry name" value="KS3_2"/>
    <property type="match status" value="1"/>
</dbReference>
<comment type="caution">
    <text evidence="8">The sequence shown here is derived from an EMBL/GenBank/DDBJ whole genome shotgun (WGS) entry which is preliminary data.</text>
</comment>
<dbReference type="CDD" id="cd00833">
    <property type="entry name" value="PKS"/>
    <property type="match status" value="1"/>
</dbReference>
<proteinExistence type="predicted"/>
<dbReference type="SMART" id="SM00825">
    <property type="entry name" value="PKS_KS"/>
    <property type="match status" value="1"/>
</dbReference>
<dbReference type="InterPro" id="IPR013217">
    <property type="entry name" value="Methyltransf_12"/>
</dbReference>
<dbReference type="InterPro" id="IPR029058">
    <property type="entry name" value="AB_hydrolase_fold"/>
</dbReference>
<evidence type="ECO:0000256" key="5">
    <source>
        <dbReference type="SAM" id="MobiDB-lite"/>
    </source>
</evidence>
<feature type="region of interest" description="Disordered" evidence="5">
    <location>
        <begin position="1468"/>
        <end position="1494"/>
    </location>
</feature>
<dbReference type="SUPFAM" id="SSF53901">
    <property type="entry name" value="Thiolase-like"/>
    <property type="match status" value="1"/>
</dbReference>
<dbReference type="SUPFAM" id="SSF55048">
    <property type="entry name" value="Probable ACP-binding domain of malonyl-CoA ACP transacylase"/>
    <property type="match status" value="1"/>
</dbReference>
<evidence type="ECO:0000256" key="3">
    <source>
        <dbReference type="ARBA" id="ARBA00022679"/>
    </source>
</evidence>
<organism evidence="8 9">
    <name type="scientific">Saccharothrix xinjiangensis</name>
    <dbReference type="NCBI Taxonomy" id="204798"/>
    <lineage>
        <taxon>Bacteria</taxon>
        <taxon>Bacillati</taxon>
        <taxon>Actinomycetota</taxon>
        <taxon>Actinomycetes</taxon>
        <taxon>Pseudonocardiales</taxon>
        <taxon>Pseudonocardiaceae</taxon>
        <taxon>Saccharothrix</taxon>
    </lineage>
</organism>
<dbReference type="CDD" id="cd02440">
    <property type="entry name" value="AdoMet_MTases"/>
    <property type="match status" value="1"/>
</dbReference>
<keyword evidence="9" id="KW-1185">Reference proteome</keyword>
<gene>
    <name evidence="8" type="ORF">ACFPFM_25765</name>
</gene>
<dbReference type="SUPFAM" id="SSF53335">
    <property type="entry name" value="S-adenosyl-L-methionine-dependent methyltransferases"/>
    <property type="match status" value="1"/>
</dbReference>
<dbReference type="Pfam" id="PF02801">
    <property type="entry name" value="Ketoacyl-synt_C"/>
    <property type="match status" value="1"/>
</dbReference>
<dbReference type="Pfam" id="PF08242">
    <property type="entry name" value="Methyltransf_12"/>
    <property type="match status" value="1"/>
</dbReference>
<dbReference type="PROSITE" id="PS50075">
    <property type="entry name" value="CARRIER"/>
    <property type="match status" value="1"/>
</dbReference>
<dbReference type="InterPro" id="IPR016039">
    <property type="entry name" value="Thiolase-like"/>
</dbReference>
<name>A0ABV9Y442_9PSEU</name>
<sequence length="1620" mass="170485">MTDADDELAMSLSIAIVGMQGRFPGAPDVDAFWRNVSTGVESVSTFTDEEYLAAGGDPGGLDDPYLVKAEAAVDGIDSFDAAFFGYQPAEAQLLDPQQRLFLECAHHALERAGHDPGAFDGAIGVYAGTGLNKYLLFNVLPNLSSGDAIGLLPALFGNAHSSLATRTSYELDLTGPSVAVQTSCSTSLTAVHLACQDLLGYRCDMALAGGASLNPAPRRGYRYVRDGHLSPSGRCRAFDAEADGMVPGDGVGVVVLRRLSDALADGDHVHAVIRATAINNDGRRKVGYAAPSVVGQAEVIATAHALAGVDPESITYVEAHGTGTAVGDPIEVSALKRAFAGTSERHRCALGAAKANIGHTDAAAGVAGLIKAALALEHRVLPPSPNFRAPNPLLELDRGPFYVNDRRAAWEGDGPLRAGVSSFGIGGTNAHAVLEQPPPAPGPGAAEPWSALVLSAKTPEALRAASAELGAHLAAHPELDLADVAHTLQVGRKAHRHRRSLVCRDTAEAARALADDPVGAVHVADESAPPVVFMFPGGGAQYDGMGRELYGAEPVFRDAIDRCAEVLRPVLGRDLRELLYPVGAPGGDRLSAAHATFPALLATEYAMATWLISRGVRPAAMIGHSLGEYAAACVAGVLSLEDVLPLVVARERLFVRAGGATLGVALGAEEVAGLLTGTLSVAAVNGPVSCTVSGAVEDVAALERRLAADGVEHHRMRIPAAVHSALLEPVLGEYADRLAAIGLSEPTIPFASNVSGDWIAPGEAADPAYWVRHTRSAVRFADGLRTLCRDRRPVLLEVGPGRSLSRLAAGLPELSGPVVATMRHPSAGRSDVAVLLDAVGQLWRHGVPVDWRAHHAGRSRRRVPLPGYAFQRRRYWLEPPAGRSGAVEPTTRLSAAPWSTAGAEPTGEPTGLGDAYLVVDGLADPGFRFARHLAALGARRLVVTDPPRARSPIAPAVVAPDAVRAAERRLRERNPVDRMPAGLAAELDRLSVHHVCDYLREHGIRLEPGSAHRRQEIAAALGLLPKYERFLDAFLRMLAEDGLVELDGDAVAVLREGSRPGEAAELSAELAARHPDYRRDLELLAHTVSRFGPALRGEIDGNEAFIPGGDVDAFTTLLDDRIKTSDVSVYGPLIAELVAKLARQAAGRTLRVLEVGAGSGHLSWLVAEAVRGLGNVEYHFTDLGRSFVLAGQRRAREAGIDFMRFGVLDISREPTGDDYPPGGFDVVLAFNVLHATPDVRVSAGNARTLLAPGGVALVLEATRPRRWSTLRAGLAEGWWYFDDDVRVDSPLIGPDRWVEVLGAAGLEAVTAHPGGDGPPEPVDHALVIGRRPTADHDLATEQRRRIGLLEASGAAVSVVPSTSWLPVGLDGVVLVLTPGTTAADLDELRRATRVGGAARVLLLDGAAPTDPRLSRYAEGLVARHHLDGDDAWTYVAWRSAEGGDADGLEADALRALLTTARAPSVVVRPDVSGDGRERGAPRDPGGGSAFNERPALGTEYVVPRDELEDAVAKLWAEVLGLDRVGAHDDFFDLGGESLLAMQLVARLRDRHGADLSMRQLFDAPTVARLTALLRAAGGTSAPTVTGGNRRGRAARRTADGGLLVAGAAAPTEVGDARGTD</sequence>
<dbReference type="Pfam" id="PF22621">
    <property type="entry name" value="CurL-like_PKS_C"/>
    <property type="match status" value="1"/>
</dbReference>
<evidence type="ECO:0000259" key="6">
    <source>
        <dbReference type="PROSITE" id="PS50075"/>
    </source>
</evidence>
<dbReference type="PANTHER" id="PTHR43775:SF37">
    <property type="entry name" value="SI:DKEY-61P9.11"/>
    <property type="match status" value="1"/>
</dbReference>
<dbReference type="Gene3D" id="3.40.50.150">
    <property type="entry name" value="Vaccinia Virus protein VP39"/>
    <property type="match status" value="1"/>
</dbReference>
<dbReference type="InterPro" id="IPR050091">
    <property type="entry name" value="PKS_NRPS_Biosynth_Enz"/>
</dbReference>
<dbReference type="SMART" id="SM00823">
    <property type="entry name" value="PKS_PP"/>
    <property type="match status" value="1"/>
</dbReference>
<keyword evidence="4" id="KW-0511">Multifunctional enzyme</keyword>
<keyword evidence="1" id="KW-0596">Phosphopantetheine</keyword>
<dbReference type="InterPro" id="IPR014030">
    <property type="entry name" value="Ketoacyl_synth_N"/>
</dbReference>
<feature type="domain" description="Ketosynthase family 3 (KS3)" evidence="7">
    <location>
        <begin position="11"/>
        <end position="436"/>
    </location>
</feature>
<dbReference type="InterPro" id="IPR006162">
    <property type="entry name" value="Ppantetheine_attach_site"/>
</dbReference>
<keyword evidence="3" id="KW-0808">Transferase</keyword>
<dbReference type="Pfam" id="PF00109">
    <property type="entry name" value="ketoacyl-synt"/>
    <property type="match status" value="1"/>
</dbReference>
<evidence type="ECO:0000256" key="4">
    <source>
        <dbReference type="ARBA" id="ARBA00023268"/>
    </source>
</evidence>
<evidence type="ECO:0000256" key="1">
    <source>
        <dbReference type="ARBA" id="ARBA00022450"/>
    </source>
</evidence>
<evidence type="ECO:0000313" key="8">
    <source>
        <dbReference type="EMBL" id="MFC5057141.1"/>
    </source>
</evidence>
<dbReference type="PROSITE" id="PS00012">
    <property type="entry name" value="PHOSPHOPANTETHEINE"/>
    <property type="match status" value="1"/>
</dbReference>
<dbReference type="SUPFAM" id="SSF52151">
    <property type="entry name" value="FabD/lysophospholipase-like"/>
    <property type="match status" value="1"/>
</dbReference>
<protein>
    <submittedName>
        <fullName evidence="8">Beta-ketoacyl synthase N-terminal-like domain-containing protein</fullName>
    </submittedName>
</protein>
<dbReference type="InterPro" id="IPR009081">
    <property type="entry name" value="PP-bd_ACP"/>
</dbReference>
<dbReference type="SUPFAM" id="SSF47336">
    <property type="entry name" value="ACP-like"/>
    <property type="match status" value="1"/>
</dbReference>
<evidence type="ECO:0000313" key="9">
    <source>
        <dbReference type="Proteomes" id="UP001595833"/>
    </source>
</evidence>